<reference evidence="2 4" key="1">
    <citation type="submission" date="2014-09" db="EMBL/GenBank/DDBJ databases">
        <authorList>
            <person name="McGinnis J.M."/>
            <person name="Wolfgang W.J."/>
        </authorList>
    </citation>
    <scope>NUCLEOTIDE SEQUENCE [LARGE SCALE GENOMIC DNA]</scope>
    <source>
        <strain evidence="2 4">JCM 14014</strain>
    </source>
</reference>
<evidence type="ECO:0000313" key="5">
    <source>
        <dbReference type="Proteomes" id="UP000182312"/>
    </source>
</evidence>
<dbReference type="EMBL" id="JRKN01000030">
    <property type="protein sequence ID" value="KGJ02846.1"/>
    <property type="molecule type" value="Genomic_DNA"/>
</dbReference>
<evidence type="ECO:0000313" key="4">
    <source>
        <dbReference type="Proteomes" id="UP000029846"/>
    </source>
</evidence>
<dbReference type="Proteomes" id="UP000029846">
    <property type="component" value="Unassembled WGS sequence"/>
</dbReference>
<proteinExistence type="predicted"/>
<feature type="transmembrane region" description="Helical" evidence="1">
    <location>
        <begin position="6"/>
        <end position="27"/>
    </location>
</feature>
<keyword evidence="4" id="KW-1185">Reference proteome</keyword>
<dbReference type="InterPro" id="IPR054213">
    <property type="entry name" value="DUF6920"/>
</dbReference>
<dbReference type="Pfam" id="PF21900">
    <property type="entry name" value="DUF6920"/>
    <property type="match status" value="1"/>
</dbReference>
<dbReference type="Proteomes" id="UP000182312">
    <property type="component" value="Unassembled WGS sequence"/>
</dbReference>
<name>A0A099EXX9_9RHOB</name>
<dbReference type="OrthoDB" id="3671061at2"/>
<dbReference type="EMBL" id="FOJO01000027">
    <property type="protein sequence ID" value="SFA60203.1"/>
    <property type="molecule type" value="Genomic_DNA"/>
</dbReference>
<dbReference type="RefSeq" id="WP_036743206.1">
    <property type="nucleotide sequence ID" value="NZ_FOJO01000027.1"/>
</dbReference>
<evidence type="ECO:0000256" key="1">
    <source>
        <dbReference type="SAM" id="Phobius"/>
    </source>
</evidence>
<keyword evidence="1" id="KW-1133">Transmembrane helix</keyword>
<reference evidence="2 4" key="2">
    <citation type="submission" date="2014-10" db="EMBL/GenBank/DDBJ databases">
        <title>Paracoccus sanguinis sp. nov., isolated from clinical specimens of New York State patients.</title>
        <authorList>
            <person name="Mingle L.A."/>
            <person name="Cole J.A."/>
            <person name="Lapierre P."/>
            <person name="Musser K.A."/>
        </authorList>
    </citation>
    <scope>NUCLEOTIDE SEQUENCE [LARGE SCALE GENOMIC DNA]</scope>
    <source>
        <strain evidence="2 4">JCM 14014</strain>
    </source>
</reference>
<sequence>MRVWKWISRGAAMLLMGAAVTVGIGSYRTERDIGRLQDAIAGIAAATSFEQPSESDLAALPAPVRRYFAFAFPRGIPEARLVRQTSEGQFRRPRTETFNFTKAEQVIAISQPALMFSATTPIIPGVWARAYDFFANGEMEMKAKILSTLTVVDERETPELNVISLRRWLLESPLYPQALLPGGQVTWQPIDDQSARAIVAADGLQSSMIVYFDKTGAIARMVAEEDGDLDTPYHGSGEHVTRSDYREVDGVMIPHEFVISRMADGGIFPFFEARLNSLSFE</sequence>
<evidence type="ECO:0000313" key="2">
    <source>
        <dbReference type="EMBL" id="KGJ02846.1"/>
    </source>
</evidence>
<keyword evidence="1" id="KW-0472">Membrane</keyword>
<accession>A0A099EXX9</accession>
<gene>
    <name evidence="2" type="ORF">IT41_16225</name>
    <name evidence="3" type="ORF">SAMN04487972_12719</name>
</gene>
<organism evidence="2 4">
    <name type="scientific">Paracoccus halophilus</name>
    <dbReference type="NCBI Taxonomy" id="376733"/>
    <lineage>
        <taxon>Bacteria</taxon>
        <taxon>Pseudomonadati</taxon>
        <taxon>Pseudomonadota</taxon>
        <taxon>Alphaproteobacteria</taxon>
        <taxon>Rhodobacterales</taxon>
        <taxon>Paracoccaceae</taxon>
        <taxon>Paracoccus</taxon>
    </lineage>
</organism>
<dbReference type="AlphaFoldDB" id="A0A099EXX9"/>
<keyword evidence="1" id="KW-0812">Transmembrane</keyword>
<evidence type="ECO:0000313" key="3">
    <source>
        <dbReference type="EMBL" id="SFA60203.1"/>
    </source>
</evidence>
<protein>
    <submittedName>
        <fullName evidence="2">Uncharacterized protein</fullName>
    </submittedName>
</protein>
<dbReference type="eggNOG" id="ENOG503016K">
    <property type="taxonomic scope" value="Bacteria"/>
</dbReference>
<reference evidence="3 5" key="3">
    <citation type="submission" date="2016-10" db="EMBL/GenBank/DDBJ databases">
        <authorList>
            <person name="de Groot N.N."/>
        </authorList>
    </citation>
    <scope>NUCLEOTIDE SEQUENCE [LARGE SCALE GENOMIC DNA]</scope>
    <source>
        <strain evidence="3 5">CGMCC 1.6117</strain>
    </source>
</reference>